<evidence type="ECO:0008006" key="9">
    <source>
        <dbReference type="Google" id="ProtNLM"/>
    </source>
</evidence>
<dbReference type="CDD" id="cd22647">
    <property type="entry name" value="CTF3_NTD_HEAT"/>
    <property type="match status" value="1"/>
</dbReference>
<dbReference type="InParanoid" id="F2U0G7"/>
<keyword evidence="6" id="KW-0137">Centromere</keyword>
<keyword evidence="8" id="KW-1185">Reference proteome</keyword>
<dbReference type="InterPro" id="IPR012485">
    <property type="entry name" value="CENP-I"/>
</dbReference>
<evidence type="ECO:0000256" key="6">
    <source>
        <dbReference type="ARBA" id="ARBA00023328"/>
    </source>
</evidence>
<keyword evidence="4" id="KW-0158">Chromosome</keyword>
<evidence type="ECO:0000256" key="1">
    <source>
        <dbReference type="ARBA" id="ARBA00004123"/>
    </source>
</evidence>
<dbReference type="AlphaFoldDB" id="F2U0G7"/>
<dbReference type="PANTHER" id="PTHR48208:SF2">
    <property type="entry name" value="CENTROMERE PROTEIN I"/>
    <property type="match status" value="1"/>
</dbReference>
<comment type="subcellular location">
    <subcellularLocation>
        <location evidence="2">Chromosome</location>
        <location evidence="2">Centromere</location>
    </subcellularLocation>
    <subcellularLocation>
        <location evidence="1">Nucleus</location>
    </subcellularLocation>
</comment>
<dbReference type="GO" id="GO:0034080">
    <property type="term" value="P:CENP-A containing chromatin assembly"/>
    <property type="evidence" value="ECO:0007669"/>
    <property type="project" value="TreeGrafter"/>
</dbReference>
<dbReference type="OrthoDB" id="6347512at2759"/>
<dbReference type="Pfam" id="PF07778">
    <property type="entry name" value="CENP-I"/>
    <property type="match status" value="1"/>
</dbReference>
<comment type="similarity">
    <text evidence="3">Belongs to the CENP-I/CTF3 family.</text>
</comment>
<keyword evidence="5" id="KW-0539">Nucleus</keyword>
<evidence type="ECO:0000256" key="5">
    <source>
        <dbReference type="ARBA" id="ARBA00023242"/>
    </source>
</evidence>
<gene>
    <name evidence="7" type="ORF">PTSG_01482</name>
</gene>
<dbReference type="OMA" id="RVFKNYY"/>
<dbReference type="KEGG" id="sre:PTSG_01482"/>
<dbReference type="eggNOG" id="ENOG502QU9H">
    <property type="taxonomic scope" value="Eukaryota"/>
</dbReference>
<evidence type="ECO:0000256" key="3">
    <source>
        <dbReference type="ARBA" id="ARBA00005470"/>
    </source>
</evidence>
<dbReference type="RefSeq" id="XP_004997456.1">
    <property type="nucleotide sequence ID" value="XM_004997399.1"/>
</dbReference>
<dbReference type="STRING" id="946362.F2U0G7"/>
<evidence type="ECO:0000256" key="4">
    <source>
        <dbReference type="ARBA" id="ARBA00022454"/>
    </source>
</evidence>
<protein>
    <recommendedName>
        <fullName evidence="9">Centromere protein I</fullName>
    </recommendedName>
</protein>
<dbReference type="GO" id="GO:0000939">
    <property type="term" value="C:inner kinetochore"/>
    <property type="evidence" value="ECO:0007669"/>
    <property type="project" value="TreeGrafter"/>
</dbReference>
<reference evidence="7" key="1">
    <citation type="submission" date="2009-08" db="EMBL/GenBank/DDBJ databases">
        <title>Annotation of Salpingoeca rosetta.</title>
        <authorList>
            <consortium name="The Broad Institute Genome Sequencing Platform"/>
            <person name="Russ C."/>
            <person name="Cuomo C."/>
            <person name="Burger G."/>
            <person name="Gray M.W."/>
            <person name="Holland P.W.H."/>
            <person name="King N."/>
            <person name="Lang F.B.F."/>
            <person name="Roger A.J."/>
            <person name="Ruiz-Trillo I."/>
            <person name="Young S.K."/>
            <person name="Zeng Q."/>
            <person name="Gargeya S."/>
            <person name="Alvarado L."/>
            <person name="Berlin A."/>
            <person name="Chapman S.B."/>
            <person name="Chen Z."/>
            <person name="Freedman E."/>
            <person name="Gellesch M."/>
            <person name="Goldberg J."/>
            <person name="Griggs A."/>
            <person name="Gujja S."/>
            <person name="Heilman E."/>
            <person name="Heiman D."/>
            <person name="Howarth C."/>
            <person name="Mehta T."/>
            <person name="Neiman D."/>
            <person name="Pearson M."/>
            <person name="Roberts A."/>
            <person name="Saif S."/>
            <person name="Shea T."/>
            <person name="Shenoy N."/>
            <person name="Sisk P."/>
            <person name="Stolte C."/>
            <person name="Sykes S."/>
            <person name="White J."/>
            <person name="Yandava C."/>
            <person name="Haas B."/>
            <person name="Nusbaum C."/>
            <person name="Birren B."/>
        </authorList>
    </citation>
    <scope>NUCLEOTIDE SEQUENCE [LARGE SCALE GENOMIC DNA]</scope>
    <source>
        <strain evidence="7">ATCC 50818</strain>
    </source>
</reference>
<name>F2U0G7_SALR5</name>
<dbReference type="FunCoup" id="F2U0G7">
    <property type="interactions" value="495"/>
</dbReference>
<evidence type="ECO:0000256" key="2">
    <source>
        <dbReference type="ARBA" id="ARBA00004584"/>
    </source>
</evidence>
<dbReference type="Proteomes" id="UP000007799">
    <property type="component" value="Unassembled WGS sequence"/>
</dbReference>
<evidence type="ECO:0000313" key="8">
    <source>
        <dbReference type="Proteomes" id="UP000007799"/>
    </source>
</evidence>
<proteinExistence type="inferred from homology"/>
<evidence type="ECO:0000313" key="7">
    <source>
        <dbReference type="EMBL" id="EGD80895.1"/>
    </source>
</evidence>
<dbReference type="PANTHER" id="PTHR48208">
    <property type="entry name" value="CENTROMERE PROTEIN I"/>
    <property type="match status" value="1"/>
</dbReference>
<sequence>MGDASGGREGARNSVGSSSASITVAQHLRYLQQHPSSPSNKDAVLHAIQGLESTAKEQGLDNDHLMDMVAIITSGTHYVGLTRRLIRAMIPKKQVESRVVVRLVSRFSHPLLPRSLQPMLLQWLLAVYELVDDQRPLHKLYGVLFYWLDYASLLPHLCHLLYRLTEKKDVQPFRIRRLMRLQQHLGPEPCLTALLSCYKLFQPAMVTLVVRQTSRKRWFPALDKEMVNDIARVQRRNSTGVHDIHADDAVDVSTLLARRRHAVPQLKAAMDIFHQRHLSDGHDPTRRLRAVAAGESEHILRRAAAADVAPHIGRLALPAQVAAVLTTRNLQHVLSASSSPELIQRLSYWLFAQFADGEKHMLKYSRYFDQLLTATAEFAAFLQETPPAVEDFLERALLQWNGDHYQSSILTLIATAVPRPYEDLYPAFLQPLSSIAMFAPVSLLCRLLDCYRAVTETYTRFPWANASTAHKRRFVFHEPPPAGDHHATIEQLLAFVDAQCELALQRWPGNEVLEHHVFAIYESLGHACRVRGLPIVCIPPPGVVFDLLSSSSAFALSRVGGILATTRDDYKHHCDEVKPQLDTPPPIPHLDLFNCYIIDIINMVWRSSVFGKSRDTTILFDDIQEGERQSLSHTSSPKKRAHIRQRFRSRIETCIHANLALQAPTVHALSLAYSTWCAGYSHAFLESDSTPAHKLNPTTAQERKIELWQFLRDKCALDGLARFLISSIPRLKSRE</sequence>
<dbReference type="GO" id="GO:0005634">
    <property type="term" value="C:nucleus"/>
    <property type="evidence" value="ECO:0007669"/>
    <property type="project" value="UniProtKB-SubCell"/>
</dbReference>
<accession>F2U0G7</accession>
<dbReference type="EMBL" id="GL832958">
    <property type="protein sequence ID" value="EGD80895.1"/>
    <property type="molecule type" value="Genomic_DNA"/>
</dbReference>
<dbReference type="GeneID" id="16078053"/>
<dbReference type="GO" id="GO:0000070">
    <property type="term" value="P:mitotic sister chromatid segregation"/>
    <property type="evidence" value="ECO:0007669"/>
    <property type="project" value="TreeGrafter"/>
</dbReference>
<organism evidence="8">
    <name type="scientific">Salpingoeca rosetta (strain ATCC 50818 / BSB-021)</name>
    <dbReference type="NCBI Taxonomy" id="946362"/>
    <lineage>
        <taxon>Eukaryota</taxon>
        <taxon>Choanoflagellata</taxon>
        <taxon>Craspedida</taxon>
        <taxon>Salpingoecidae</taxon>
        <taxon>Salpingoeca</taxon>
    </lineage>
</organism>